<evidence type="ECO:0000313" key="4">
    <source>
        <dbReference type="Proteomes" id="UP001151760"/>
    </source>
</evidence>
<feature type="compositionally biased region" description="Polar residues" evidence="1">
    <location>
        <begin position="59"/>
        <end position="68"/>
    </location>
</feature>
<dbReference type="InterPro" id="IPR013103">
    <property type="entry name" value="RVT_2"/>
</dbReference>
<name>A0ABQ5HX67_9ASTR</name>
<protein>
    <submittedName>
        <fullName evidence="3">Copia protein</fullName>
    </submittedName>
</protein>
<proteinExistence type="predicted"/>
<dbReference type="PANTHER" id="PTHR11439:SF509">
    <property type="entry name" value="RNA-DIRECTED DNA POLYMERASE"/>
    <property type="match status" value="1"/>
</dbReference>
<evidence type="ECO:0000256" key="1">
    <source>
        <dbReference type="SAM" id="MobiDB-lite"/>
    </source>
</evidence>
<keyword evidence="4" id="KW-1185">Reference proteome</keyword>
<comment type="caution">
    <text evidence="3">The sequence shown here is derived from an EMBL/GenBank/DDBJ whole genome shotgun (WGS) entry which is preliminary data.</text>
</comment>
<feature type="region of interest" description="Disordered" evidence="1">
    <location>
        <begin position="59"/>
        <end position="80"/>
    </location>
</feature>
<reference evidence="3" key="1">
    <citation type="journal article" date="2022" name="Int. J. Mol. Sci.">
        <title>Draft Genome of Tanacetum Coccineum: Genomic Comparison of Closely Related Tanacetum-Family Plants.</title>
        <authorList>
            <person name="Yamashiro T."/>
            <person name="Shiraishi A."/>
            <person name="Nakayama K."/>
            <person name="Satake H."/>
        </authorList>
    </citation>
    <scope>NUCLEOTIDE SEQUENCE</scope>
</reference>
<dbReference type="EMBL" id="BQNB010020111">
    <property type="protein sequence ID" value="GJT92455.1"/>
    <property type="molecule type" value="Genomic_DNA"/>
</dbReference>
<accession>A0ABQ5HX67</accession>
<dbReference type="Pfam" id="PF07727">
    <property type="entry name" value="RVT_2"/>
    <property type="match status" value="1"/>
</dbReference>
<dbReference type="CDD" id="cd09272">
    <property type="entry name" value="RNase_HI_RT_Ty1"/>
    <property type="match status" value="1"/>
</dbReference>
<feature type="domain" description="Reverse transcriptase Ty1/copia-type" evidence="2">
    <location>
        <begin position="86"/>
        <end position="171"/>
    </location>
</feature>
<reference evidence="3" key="2">
    <citation type="submission" date="2022-01" db="EMBL/GenBank/DDBJ databases">
        <authorList>
            <person name="Yamashiro T."/>
            <person name="Shiraishi A."/>
            <person name="Satake H."/>
            <person name="Nakayama K."/>
        </authorList>
    </citation>
    <scope>NUCLEOTIDE SEQUENCE</scope>
</reference>
<evidence type="ECO:0000259" key="2">
    <source>
        <dbReference type="Pfam" id="PF07727"/>
    </source>
</evidence>
<evidence type="ECO:0000313" key="3">
    <source>
        <dbReference type="EMBL" id="GJT92455.1"/>
    </source>
</evidence>
<dbReference type="Proteomes" id="UP001151760">
    <property type="component" value="Unassembled WGS sequence"/>
</dbReference>
<gene>
    <name evidence="3" type="ORF">Tco_1081300</name>
</gene>
<sequence>MTGQRSQLINFVSKFMGTVRFGNDQVAAIMGYGDYQIGNPSPSVVSLVLPAAAPLHADTTGTPSSTIIDQDAPSASTSPTTEETQALVIHQGYRQEEGIEFEESFTPVARIEAIRIFIINATYEKMTVYQMDVKTTFLKGVLREEVYVSQPEGFIDQDHPNYVYRLKKALYKGIFINQSTYALQIIKKYGMESSDPIDNPMVDRAKLDEDPQGIPVNPTRYYVKRVFRYLKGTINMGLWYPKDTRIELTTYANANHAGCQDTRRSTSGSAQFLGDKLVTLTIQAHYIRYHFIKEQLENGVVEPYFVRTEYQLADIFTKALARERFEFILSRLGMQSMTPETLKRLVELEEE</sequence>
<dbReference type="PANTHER" id="PTHR11439">
    <property type="entry name" value="GAG-POL-RELATED RETROTRANSPOSON"/>
    <property type="match status" value="1"/>
</dbReference>
<organism evidence="3 4">
    <name type="scientific">Tanacetum coccineum</name>
    <dbReference type="NCBI Taxonomy" id="301880"/>
    <lineage>
        <taxon>Eukaryota</taxon>
        <taxon>Viridiplantae</taxon>
        <taxon>Streptophyta</taxon>
        <taxon>Embryophyta</taxon>
        <taxon>Tracheophyta</taxon>
        <taxon>Spermatophyta</taxon>
        <taxon>Magnoliopsida</taxon>
        <taxon>eudicotyledons</taxon>
        <taxon>Gunneridae</taxon>
        <taxon>Pentapetalae</taxon>
        <taxon>asterids</taxon>
        <taxon>campanulids</taxon>
        <taxon>Asterales</taxon>
        <taxon>Asteraceae</taxon>
        <taxon>Asteroideae</taxon>
        <taxon>Anthemideae</taxon>
        <taxon>Anthemidinae</taxon>
        <taxon>Tanacetum</taxon>
    </lineage>
</organism>